<protein>
    <recommendedName>
        <fullName evidence="5 13">Cysteine synthase</fullName>
        <ecNumber evidence="4 13">2.5.1.47</ecNumber>
    </recommendedName>
</protein>
<keyword evidence="6 13" id="KW-0028">Amino-acid biosynthesis</keyword>
<dbReference type="KEGG" id="ttk:TST_1599"/>
<sequence length="308" mass="33091">MRIANSVLELIGKTPMVRLSRIASGLEADVVAKLEMFNPGSSVKDRIALSMVQEAEEKGLINSDTVIIEATSGNTGIGLALVCAVKGYRLVIVMPESMSVERRRILKAFGAEIILTPAEKGMKDAVEEAKRLFDSLPNTFMIRQFENEANPRAHEENTAVEIWEDTEGKVDVVVCGVGTGGTITGIARFIKSRKADFKVVAIEPEGSPVLSGGKPGVHKIQGIGAGFIPDVLDFPLVDEVITVSDEDAMSTARLLAEKEGILCGISSGAAAWAALEVARRPESRGKLIVVVLPDTGERYLSTELFREV</sequence>
<accession>A0A0S3QVN9</accession>
<dbReference type="SUPFAM" id="SSF53686">
    <property type="entry name" value="Tryptophan synthase beta subunit-like PLP-dependent enzymes"/>
    <property type="match status" value="1"/>
</dbReference>
<comment type="pathway">
    <text evidence="2">Amino-acid biosynthesis; L-cysteine biosynthesis; L-cysteine from L-serine: step 2/2.</text>
</comment>
<comment type="catalytic activity">
    <reaction evidence="10 13">
        <text>O-acetyl-L-serine + hydrogen sulfide = L-cysteine + acetate</text>
        <dbReference type="Rhea" id="RHEA:14829"/>
        <dbReference type="ChEBI" id="CHEBI:29919"/>
        <dbReference type="ChEBI" id="CHEBI:30089"/>
        <dbReference type="ChEBI" id="CHEBI:35235"/>
        <dbReference type="ChEBI" id="CHEBI:58340"/>
        <dbReference type="EC" id="2.5.1.47"/>
    </reaction>
</comment>
<comment type="cofactor">
    <cofactor evidence="1 11 13">
        <name>pyridoxal 5'-phosphate</name>
        <dbReference type="ChEBI" id="CHEBI:597326"/>
    </cofactor>
</comment>
<dbReference type="AlphaFoldDB" id="A0A0S3QVN9"/>
<feature type="binding site" evidence="11">
    <location>
        <position position="266"/>
    </location>
    <ligand>
        <name>pyridoxal 5'-phosphate</name>
        <dbReference type="ChEBI" id="CHEBI:597326"/>
    </ligand>
</feature>
<gene>
    <name evidence="15" type="primary">cysK</name>
    <name evidence="15" type="ORF">TST_1599</name>
</gene>
<evidence type="ECO:0000256" key="12">
    <source>
        <dbReference type="PIRSR" id="PIRSR605856-51"/>
    </source>
</evidence>
<dbReference type="FunFam" id="3.40.50.1100:FF:000006">
    <property type="entry name" value="Cysteine synthase"/>
    <property type="match status" value="1"/>
</dbReference>
<evidence type="ECO:0000256" key="8">
    <source>
        <dbReference type="ARBA" id="ARBA00022898"/>
    </source>
</evidence>
<dbReference type="Pfam" id="PF00291">
    <property type="entry name" value="PALP"/>
    <property type="match status" value="1"/>
</dbReference>
<evidence type="ECO:0000256" key="7">
    <source>
        <dbReference type="ARBA" id="ARBA00022679"/>
    </source>
</evidence>
<evidence type="ECO:0000256" key="6">
    <source>
        <dbReference type="ARBA" id="ARBA00022605"/>
    </source>
</evidence>
<dbReference type="Gene3D" id="3.40.50.1100">
    <property type="match status" value="2"/>
</dbReference>
<evidence type="ECO:0000256" key="13">
    <source>
        <dbReference type="RuleBase" id="RU003985"/>
    </source>
</evidence>
<dbReference type="STRING" id="1298851.TST_1599"/>
<evidence type="ECO:0000256" key="1">
    <source>
        <dbReference type="ARBA" id="ARBA00001933"/>
    </source>
</evidence>
<evidence type="ECO:0000313" key="16">
    <source>
        <dbReference type="Proteomes" id="UP000063234"/>
    </source>
</evidence>
<dbReference type="NCBIfam" id="TIGR01139">
    <property type="entry name" value="cysK"/>
    <property type="match status" value="1"/>
</dbReference>
<keyword evidence="8 11" id="KW-0663">Pyridoxal phosphate</keyword>
<comment type="similarity">
    <text evidence="3 13">Belongs to the cysteine synthase/cystathionine beta-synthase family.</text>
</comment>
<dbReference type="GO" id="GO:0006535">
    <property type="term" value="P:cysteine biosynthetic process from serine"/>
    <property type="evidence" value="ECO:0007669"/>
    <property type="project" value="UniProtKB-UniRule"/>
</dbReference>
<evidence type="ECO:0000256" key="11">
    <source>
        <dbReference type="PIRSR" id="PIRSR605856-50"/>
    </source>
</evidence>
<evidence type="ECO:0000256" key="5">
    <source>
        <dbReference type="ARBA" id="ARBA00019371"/>
    </source>
</evidence>
<feature type="domain" description="Tryptophan synthase beta chain-like PALP" evidence="14">
    <location>
        <begin position="8"/>
        <end position="294"/>
    </location>
</feature>
<dbReference type="PANTHER" id="PTHR10314">
    <property type="entry name" value="CYSTATHIONINE BETA-SYNTHASE"/>
    <property type="match status" value="1"/>
</dbReference>
<dbReference type="InterPro" id="IPR036052">
    <property type="entry name" value="TrpB-like_PALP_sf"/>
</dbReference>
<evidence type="ECO:0000256" key="2">
    <source>
        <dbReference type="ARBA" id="ARBA00004962"/>
    </source>
</evidence>
<keyword evidence="7 13" id="KW-0808">Transferase</keyword>
<dbReference type="InterPro" id="IPR005859">
    <property type="entry name" value="CysK"/>
</dbReference>
<dbReference type="CDD" id="cd01561">
    <property type="entry name" value="CBS_like"/>
    <property type="match status" value="1"/>
</dbReference>
<dbReference type="GO" id="GO:0016846">
    <property type="term" value="F:carbon-sulfur lyase activity"/>
    <property type="evidence" value="ECO:0007669"/>
    <property type="project" value="UniProtKB-ARBA"/>
</dbReference>
<evidence type="ECO:0000313" key="15">
    <source>
        <dbReference type="EMBL" id="BAT72385.1"/>
    </source>
</evidence>
<feature type="binding site" evidence="11">
    <location>
        <position position="74"/>
    </location>
    <ligand>
        <name>pyridoxal 5'-phosphate</name>
        <dbReference type="ChEBI" id="CHEBI:597326"/>
    </ligand>
</feature>
<evidence type="ECO:0000256" key="10">
    <source>
        <dbReference type="ARBA" id="ARBA00047931"/>
    </source>
</evidence>
<dbReference type="InterPro" id="IPR005856">
    <property type="entry name" value="Cys_synth"/>
</dbReference>
<dbReference type="PATRIC" id="fig|1298851.3.peg.1675"/>
<dbReference type="EC" id="2.5.1.47" evidence="4 13"/>
<evidence type="ECO:0000259" key="14">
    <source>
        <dbReference type="Pfam" id="PF00291"/>
    </source>
</evidence>
<dbReference type="InterPro" id="IPR001926">
    <property type="entry name" value="TrpB-like_PALP"/>
</dbReference>
<dbReference type="OrthoDB" id="9808024at2"/>
<keyword evidence="9 13" id="KW-0198">Cysteine biosynthesis</keyword>
<name>A0A0S3QVN9_THET7</name>
<organism evidence="15 16">
    <name type="scientific">Thermosulfidibacter takaii (strain DSM 17441 / JCM 13301 / NBRC 103674 / ABI70S6)</name>
    <dbReference type="NCBI Taxonomy" id="1298851"/>
    <lineage>
        <taxon>Bacteria</taxon>
        <taxon>Pseudomonadati</taxon>
        <taxon>Thermosulfidibacterota</taxon>
        <taxon>Thermosulfidibacteria</taxon>
        <taxon>Thermosulfidibacterales</taxon>
        <taxon>Thermosulfidibacteraceae</taxon>
    </lineage>
</organism>
<evidence type="ECO:0000256" key="3">
    <source>
        <dbReference type="ARBA" id="ARBA00007103"/>
    </source>
</evidence>
<dbReference type="EMBL" id="AP013035">
    <property type="protein sequence ID" value="BAT72385.1"/>
    <property type="molecule type" value="Genomic_DNA"/>
</dbReference>
<dbReference type="PROSITE" id="PS00901">
    <property type="entry name" value="CYS_SYNTHASE"/>
    <property type="match status" value="1"/>
</dbReference>
<feature type="modified residue" description="N6-(pyridoxal phosphate)lysine" evidence="12">
    <location>
        <position position="44"/>
    </location>
</feature>
<proteinExistence type="inferred from homology"/>
<dbReference type="Proteomes" id="UP000063234">
    <property type="component" value="Chromosome"/>
</dbReference>
<keyword evidence="16" id="KW-1185">Reference proteome</keyword>
<reference evidence="16" key="1">
    <citation type="journal article" date="2018" name="Science">
        <title>A primordial and reversible TCA cycle in a facultatively chemolithoautotrophic thermophile.</title>
        <authorList>
            <person name="Nunoura T."/>
            <person name="Chikaraishi Y."/>
            <person name="Izaki R."/>
            <person name="Suwa T."/>
            <person name="Sato T."/>
            <person name="Harada T."/>
            <person name="Mori K."/>
            <person name="Kato Y."/>
            <person name="Miyazaki M."/>
            <person name="Shimamura S."/>
            <person name="Yanagawa K."/>
            <person name="Shuto A."/>
            <person name="Ohkouchi N."/>
            <person name="Fujita N."/>
            <person name="Takaki Y."/>
            <person name="Atomi H."/>
            <person name="Takai K."/>
        </authorList>
    </citation>
    <scope>NUCLEOTIDE SEQUENCE [LARGE SCALE GENOMIC DNA]</scope>
    <source>
        <strain evidence="16">DSM 17441 / JCM 13301 / NBRC 103674 / ABI70S6</strain>
    </source>
</reference>
<dbReference type="NCBIfam" id="TIGR01136">
    <property type="entry name" value="cysKM"/>
    <property type="match status" value="1"/>
</dbReference>
<dbReference type="InterPro" id="IPR001216">
    <property type="entry name" value="P-phosphate_BS"/>
</dbReference>
<evidence type="ECO:0000256" key="9">
    <source>
        <dbReference type="ARBA" id="ARBA00023192"/>
    </source>
</evidence>
<evidence type="ECO:0000256" key="4">
    <source>
        <dbReference type="ARBA" id="ARBA00012681"/>
    </source>
</evidence>
<dbReference type="InterPro" id="IPR050214">
    <property type="entry name" value="Cys_Synth/Cystath_Beta-Synth"/>
</dbReference>
<dbReference type="RefSeq" id="WP_068550510.1">
    <property type="nucleotide sequence ID" value="NZ_AP013035.1"/>
</dbReference>
<feature type="binding site" evidence="11">
    <location>
        <begin position="178"/>
        <end position="182"/>
    </location>
    <ligand>
        <name>pyridoxal 5'-phosphate</name>
        <dbReference type="ChEBI" id="CHEBI:597326"/>
    </ligand>
</feature>
<dbReference type="FunFam" id="3.40.50.1100:FF:000002">
    <property type="entry name" value="Cysteine synthase"/>
    <property type="match status" value="1"/>
</dbReference>
<dbReference type="GO" id="GO:0004124">
    <property type="term" value="F:cysteine synthase activity"/>
    <property type="evidence" value="ECO:0007669"/>
    <property type="project" value="UniProtKB-UniRule"/>
</dbReference>